<reference evidence="3" key="1">
    <citation type="submission" date="2016-10" db="EMBL/GenBank/DDBJ databases">
        <authorList>
            <person name="Varghese N."/>
            <person name="Submissions S."/>
        </authorList>
    </citation>
    <scope>NUCLEOTIDE SEQUENCE [LARGE SCALE GENOMIC DNA]</scope>
    <source>
        <strain evidence="3">DSM 17616</strain>
    </source>
</reference>
<proteinExistence type="predicted"/>
<dbReference type="Gene3D" id="1.10.530.10">
    <property type="match status" value="1"/>
</dbReference>
<dbReference type="Pfam" id="PF19489">
    <property type="entry name" value="SLT_4"/>
    <property type="match status" value="1"/>
</dbReference>
<dbReference type="CDD" id="cd00442">
    <property type="entry name" value="Lyz-like"/>
    <property type="match status" value="1"/>
</dbReference>
<evidence type="ECO:0000259" key="1">
    <source>
        <dbReference type="Pfam" id="PF19489"/>
    </source>
</evidence>
<dbReference type="SUPFAM" id="SSF53955">
    <property type="entry name" value="Lysozyme-like"/>
    <property type="match status" value="1"/>
</dbReference>
<protein>
    <recommendedName>
        <fullName evidence="1">Transglycosylase SLT domain-containing protein</fullName>
    </recommendedName>
</protein>
<dbReference type="InterPro" id="IPR045795">
    <property type="entry name" value="SLT_4"/>
</dbReference>
<dbReference type="InterPro" id="IPR023346">
    <property type="entry name" value="Lysozyme-like_dom_sf"/>
</dbReference>
<accession>A0A1H6N3W1</accession>
<dbReference type="AlphaFoldDB" id="A0A1H6N3W1"/>
<dbReference type="STRING" id="173990.SAMN05660691_03210"/>
<gene>
    <name evidence="2" type="ORF">SAMN05660691_03210</name>
</gene>
<keyword evidence="3" id="KW-1185">Reference proteome</keyword>
<organism evidence="2 3">
    <name type="scientific">Rheinheimera pacifica</name>
    <dbReference type="NCBI Taxonomy" id="173990"/>
    <lineage>
        <taxon>Bacteria</taxon>
        <taxon>Pseudomonadati</taxon>
        <taxon>Pseudomonadota</taxon>
        <taxon>Gammaproteobacteria</taxon>
        <taxon>Chromatiales</taxon>
        <taxon>Chromatiaceae</taxon>
        <taxon>Rheinheimera</taxon>
    </lineage>
</organism>
<evidence type="ECO:0000313" key="2">
    <source>
        <dbReference type="EMBL" id="SEI06079.1"/>
    </source>
</evidence>
<name>A0A1H6N3W1_9GAMM</name>
<dbReference type="EMBL" id="FNXF01000014">
    <property type="protein sequence ID" value="SEI06079.1"/>
    <property type="molecule type" value="Genomic_DNA"/>
</dbReference>
<sequence length="222" mass="26176">MVASVHLVRIGRMKKVHTQIKPFILITAAVLFISGCSTPPPKNSSNLCEIFYEHRDWYDAAAKMRDKWGVPIHIPMSIMYQESSFRHNARPPMRWFLGFIPYGRASSAYGYSQAKTVTWDEYVKEADRFWASRDNFSDAMDFMGWYLDKTHRVNKISKWDGYNLYLNYHEGWGGYRRGTYKNKAWLVNVAKQVDNRAKTYAAQLNRCEDDLKRGWLWRLFFG</sequence>
<feature type="domain" description="Transglycosylase SLT" evidence="1">
    <location>
        <begin position="26"/>
        <end position="207"/>
    </location>
</feature>
<dbReference type="Proteomes" id="UP000199371">
    <property type="component" value="Unassembled WGS sequence"/>
</dbReference>
<evidence type="ECO:0000313" key="3">
    <source>
        <dbReference type="Proteomes" id="UP000199371"/>
    </source>
</evidence>